<dbReference type="InterPro" id="IPR042160">
    <property type="entry name" value="HD-Zip_IV"/>
</dbReference>
<dbReference type="InterPro" id="IPR023393">
    <property type="entry name" value="START-like_dom_sf"/>
</dbReference>
<evidence type="ECO:0000256" key="6">
    <source>
        <dbReference type="ARBA" id="ARBA00023155"/>
    </source>
</evidence>
<keyword evidence="6 9" id="KW-0371">Homeobox</keyword>
<dbReference type="PANTHER" id="PTHR45654">
    <property type="entry name" value="HOMEOBOX-LEUCINE ZIPPER PROTEIN MERISTEM L1"/>
    <property type="match status" value="1"/>
</dbReference>
<feature type="region of interest" description="Disordered" evidence="12">
    <location>
        <begin position="1"/>
        <end position="31"/>
    </location>
</feature>
<feature type="compositionally biased region" description="Basic and acidic residues" evidence="12">
    <location>
        <begin position="16"/>
        <end position="31"/>
    </location>
</feature>
<dbReference type="InterPro" id="IPR001356">
    <property type="entry name" value="HD"/>
</dbReference>
<feature type="coiled-coil region" evidence="11">
    <location>
        <begin position="71"/>
        <end position="141"/>
    </location>
</feature>
<evidence type="ECO:0000256" key="11">
    <source>
        <dbReference type="SAM" id="Coils"/>
    </source>
</evidence>
<dbReference type="GO" id="GO:0003677">
    <property type="term" value="F:DNA binding"/>
    <property type="evidence" value="ECO:0007669"/>
    <property type="project" value="UniProtKB-UniRule"/>
</dbReference>
<evidence type="ECO:0000256" key="5">
    <source>
        <dbReference type="ARBA" id="ARBA00023125"/>
    </source>
</evidence>
<dbReference type="Pfam" id="PF25797">
    <property type="entry name" value="PDF2_C"/>
    <property type="match status" value="1"/>
</dbReference>
<comment type="subcellular location">
    <subcellularLocation>
        <location evidence="1 9 10">Nucleus</location>
    </subcellularLocation>
</comment>
<organism evidence="15 16">
    <name type="scientific">Handroanthus impetiginosus</name>
    <dbReference type="NCBI Taxonomy" id="429701"/>
    <lineage>
        <taxon>Eukaryota</taxon>
        <taxon>Viridiplantae</taxon>
        <taxon>Streptophyta</taxon>
        <taxon>Embryophyta</taxon>
        <taxon>Tracheophyta</taxon>
        <taxon>Spermatophyta</taxon>
        <taxon>Magnoliopsida</taxon>
        <taxon>eudicotyledons</taxon>
        <taxon>Gunneridae</taxon>
        <taxon>Pentapetalae</taxon>
        <taxon>asterids</taxon>
        <taxon>lamiids</taxon>
        <taxon>Lamiales</taxon>
        <taxon>Bignoniaceae</taxon>
        <taxon>Crescentiina</taxon>
        <taxon>Tabebuia alliance</taxon>
        <taxon>Handroanthus</taxon>
    </lineage>
</organism>
<dbReference type="SMART" id="SM00389">
    <property type="entry name" value="HOX"/>
    <property type="match status" value="1"/>
</dbReference>
<dbReference type="SUPFAM" id="SSF55961">
    <property type="entry name" value="Bet v1-like"/>
    <property type="match status" value="2"/>
</dbReference>
<dbReference type="STRING" id="429701.A0A2G9I152"/>
<evidence type="ECO:0000313" key="16">
    <source>
        <dbReference type="Proteomes" id="UP000231279"/>
    </source>
</evidence>
<dbReference type="AlphaFoldDB" id="A0A2G9I152"/>
<evidence type="ECO:0000256" key="8">
    <source>
        <dbReference type="ARBA" id="ARBA00023242"/>
    </source>
</evidence>
<comment type="similarity">
    <text evidence="2">Belongs to the HD-ZIP homeobox family. Class IV subfamily.</text>
</comment>
<evidence type="ECO:0000259" key="14">
    <source>
        <dbReference type="PROSITE" id="PS50848"/>
    </source>
</evidence>
<dbReference type="CDD" id="cd00086">
    <property type="entry name" value="homeodomain"/>
    <property type="match status" value="1"/>
</dbReference>
<evidence type="ECO:0000256" key="10">
    <source>
        <dbReference type="RuleBase" id="RU000682"/>
    </source>
</evidence>
<evidence type="ECO:0000256" key="2">
    <source>
        <dbReference type="ARBA" id="ARBA00006789"/>
    </source>
</evidence>
<dbReference type="SUPFAM" id="SSF46689">
    <property type="entry name" value="Homeodomain-like"/>
    <property type="match status" value="1"/>
</dbReference>
<gene>
    <name evidence="15" type="ORF">CDL12_03804</name>
</gene>
<dbReference type="OrthoDB" id="6159439at2759"/>
<keyword evidence="7" id="KW-0804">Transcription</keyword>
<accession>A0A2G9I152</accession>
<proteinExistence type="inferred from homology"/>
<dbReference type="FunFam" id="1.10.10.60:FF:000229">
    <property type="entry name" value="Homeobox-leucine zipper protein HDG1"/>
    <property type="match status" value="1"/>
</dbReference>
<dbReference type="InterPro" id="IPR017970">
    <property type="entry name" value="Homeobox_CS"/>
</dbReference>
<dbReference type="Pfam" id="PF00046">
    <property type="entry name" value="Homeodomain"/>
    <property type="match status" value="1"/>
</dbReference>
<feature type="domain" description="Homeobox" evidence="13">
    <location>
        <begin position="19"/>
        <end position="79"/>
    </location>
</feature>
<dbReference type="PROSITE" id="PS00027">
    <property type="entry name" value="HOMEOBOX_1"/>
    <property type="match status" value="1"/>
</dbReference>
<dbReference type="PROSITE" id="PS50071">
    <property type="entry name" value="HOMEOBOX_2"/>
    <property type="match status" value="1"/>
</dbReference>
<evidence type="ECO:0000256" key="1">
    <source>
        <dbReference type="ARBA" id="ARBA00004123"/>
    </source>
</evidence>
<dbReference type="Proteomes" id="UP000231279">
    <property type="component" value="Unassembled WGS sequence"/>
</dbReference>
<dbReference type="Pfam" id="PF01852">
    <property type="entry name" value="START"/>
    <property type="match status" value="1"/>
</dbReference>
<dbReference type="InterPro" id="IPR009057">
    <property type="entry name" value="Homeodomain-like_sf"/>
</dbReference>
<evidence type="ECO:0000313" key="15">
    <source>
        <dbReference type="EMBL" id="PIN23476.1"/>
    </source>
</evidence>
<evidence type="ECO:0000256" key="12">
    <source>
        <dbReference type="SAM" id="MobiDB-lite"/>
    </source>
</evidence>
<dbReference type="Gene3D" id="1.10.10.60">
    <property type="entry name" value="Homeodomain-like"/>
    <property type="match status" value="1"/>
</dbReference>
<feature type="compositionally biased region" description="Gly residues" evidence="12">
    <location>
        <begin position="1"/>
        <end position="10"/>
    </location>
</feature>
<keyword evidence="8 9" id="KW-0539">Nucleus</keyword>
<dbReference type="EMBL" id="NKXS01000565">
    <property type="protein sequence ID" value="PIN23476.1"/>
    <property type="molecule type" value="Genomic_DNA"/>
</dbReference>
<feature type="DNA-binding region" description="Homeobox" evidence="9">
    <location>
        <begin position="21"/>
        <end position="80"/>
    </location>
</feature>
<dbReference type="GO" id="GO:0005634">
    <property type="term" value="C:nucleus"/>
    <property type="evidence" value="ECO:0007669"/>
    <property type="project" value="UniProtKB-SubCell"/>
</dbReference>
<dbReference type="Gene3D" id="3.30.530.20">
    <property type="match status" value="1"/>
</dbReference>
<dbReference type="PROSITE" id="PS50848">
    <property type="entry name" value="START"/>
    <property type="match status" value="1"/>
</dbReference>
<dbReference type="CDD" id="cd08875">
    <property type="entry name" value="START_ArGLABRA2_like"/>
    <property type="match status" value="1"/>
</dbReference>
<dbReference type="GO" id="GO:0000981">
    <property type="term" value="F:DNA-binding transcription factor activity, RNA polymerase II-specific"/>
    <property type="evidence" value="ECO:0007669"/>
    <property type="project" value="InterPro"/>
</dbReference>
<dbReference type="InterPro" id="IPR057993">
    <property type="entry name" value="HD-Zip_IV_C"/>
</dbReference>
<sequence length="697" mass="78692">MDLAHGGSGSGDEEASNSRKDQKQYHRHSTEQIERLESFYKECPNPDEAQRQQLSRELGLEPRQIKFWFQNKRTQKKVQNERADSNALRSENERLICENRAMQEALRNITCPSCNGAGGGKEGNQQNLQRLRMENIRLKEEHEKTINFVSNYVGKSTNTLGTESFSNMLGSNFPGDGIGTTTPFDLRQIPHHLETPILPYHSFGINEMDKPTIVETAVAAMDELVELLRIKDPVWIVSPTDGRYMLHRDSYDKLFPKTNHFKSTSVRVESSKDSAEVAMAAKQIVQMLLDSNKWRDMFPNIVTKARTIEVLDSGNFGGSLHLMYEKMHVLSPLVAPREYFFIRYCRQLSPSTWVMVDVSFDFIKQLQDAPPTRSWKLPSGCMIEDMSNGKSTITWIEHVQVDDKLSTHRLYRDLVCSSQAYGAKRWIATLQRMFERLAFSVGLNTATPKHELEGVIDSLEGRRNLMRLSHRMIKNYFEVLSMSDKHDFYHLSEMTNSGVRVSVRKSNGPGEPEGFIVNAATSLWLPFSYENLFNFLRDEKKRAQWDVLANGNPVKAIARISTGSDPRNCISIVQPFVPEENLLMLEESSIDSLGAIIVYVPIHLPAITSAINGEDTTKIPILPSGYVISTDGRTDKRIGTSSSSSTIGSLLTVAYQILVHCGSTSKQLDMESVATVHSLISSTVQKMKVALDYCESD</sequence>
<evidence type="ECO:0000256" key="3">
    <source>
        <dbReference type="ARBA" id="ARBA00023015"/>
    </source>
</evidence>
<evidence type="ECO:0000256" key="4">
    <source>
        <dbReference type="ARBA" id="ARBA00023054"/>
    </source>
</evidence>
<evidence type="ECO:0000256" key="7">
    <source>
        <dbReference type="ARBA" id="ARBA00023163"/>
    </source>
</evidence>
<comment type="caution">
    <text evidence="15">The sequence shown here is derived from an EMBL/GenBank/DDBJ whole genome shotgun (WGS) entry which is preliminary data.</text>
</comment>
<evidence type="ECO:0000256" key="9">
    <source>
        <dbReference type="PROSITE-ProRule" id="PRU00108"/>
    </source>
</evidence>
<evidence type="ECO:0000259" key="13">
    <source>
        <dbReference type="PROSITE" id="PS50071"/>
    </source>
</evidence>
<keyword evidence="4 11" id="KW-0175">Coiled coil</keyword>
<feature type="domain" description="START" evidence="14">
    <location>
        <begin position="206"/>
        <end position="439"/>
    </location>
</feature>
<name>A0A2G9I152_9LAMI</name>
<dbReference type="InterPro" id="IPR002913">
    <property type="entry name" value="START_lipid-bd_dom"/>
</dbReference>
<dbReference type="SMART" id="SM00234">
    <property type="entry name" value="START"/>
    <property type="match status" value="1"/>
</dbReference>
<keyword evidence="5 9" id="KW-0238">DNA-binding</keyword>
<protein>
    <submittedName>
        <fullName evidence="15">Transcription factor PHOX2/ARIX, contains HOX domain</fullName>
    </submittedName>
</protein>
<dbReference type="PANTHER" id="PTHR45654:SF9">
    <property type="entry name" value="HOMEOBOX-LEUCINE ZIPPER PROTEIN HDG10-RELATED"/>
    <property type="match status" value="1"/>
</dbReference>
<reference evidence="16" key="1">
    <citation type="journal article" date="2018" name="Gigascience">
        <title>Genome assembly of the Pink Ipe (Handroanthus impetiginosus, Bignoniaceae), a highly valued, ecologically keystone Neotropical timber forest tree.</title>
        <authorList>
            <person name="Silva-Junior O.B."/>
            <person name="Grattapaglia D."/>
            <person name="Novaes E."/>
            <person name="Collevatti R.G."/>
        </authorList>
    </citation>
    <scope>NUCLEOTIDE SEQUENCE [LARGE SCALE GENOMIC DNA]</scope>
    <source>
        <strain evidence="16">cv. UFG-1</strain>
    </source>
</reference>
<keyword evidence="3" id="KW-0805">Transcription regulation</keyword>
<dbReference type="GO" id="GO:0008289">
    <property type="term" value="F:lipid binding"/>
    <property type="evidence" value="ECO:0007669"/>
    <property type="project" value="InterPro"/>
</dbReference>
<keyword evidence="16" id="KW-1185">Reference proteome</keyword>